<gene>
    <name evidence="1" type="ORF">A374_09848</name>
</gene>
<comment type="caution">
    <text evidence="1">The sequence shown here is derived from an EMBL/GenBank/DDBJ whole genome shotgun (WGS) entry which is preliminary data.</text>
</comment>
<keyword evidence="2" id="KW-1185">Reference proteome</keyword>
<dbReference type="InterPro" id="IPR029068">
    <property type="entry name" value="Glyas_Bleomycin-R_OHBP_Dase"/>
</dbReference>
<reference evidence="1 2" key="1">
    <citation type="journal article" date="2012" name="J. Bacteriol.">
        <title>Genome of Bacillus macauensis ZFHKF-1, a Long-Chain-Forming Bacterium.</title>
        <authorList>
            <person name="Cai L."/>
            <person name="Zhang T."/>
        </authorList>
    </citation>
    <scope>NUCLEOTIDE SEQUENCE [LARGE SCALE GENOMIC DNA]</scope>
    <source>
        <strain evidence="1 2">ZFHKF-1</strain>
    </source>
</reference>
<dbReference type="eggNOG" id="COG0346">
    <property type="taxonomic scope" value="Bacteria"/>
</dbReference>
<dbReference type="RefSeq" id="WP_007202056.1">
    <property type="nucleotide sequence ID" value="NZ_AKKV01000025.1"/>
</dbReference>
<evidence type="ECO:0000313" key="2">
    <source>
        <dbReference type="Proteomes" id="UP000004080"/>
    </source>
</evidence>
<dbReference type="PATRIC" id="fig|1196324.3.peg.2009"/>
<accession>I8J1C7</accession>
<dbReference type="STRING" id="1196324.A374_09848"/>
<dbReference type="GO" id="GO:0016829">
    <property type="term" value="F:lyase activity"/>
    <property type="evidence" value="ECO:0007669"/>
    <property type="project" value="UniProtKB-KW"/>
</dbReference>
<dbReference type="OrthoDB" id="9800322at2"/>
<dbReference type="SUPFAM" id="SSF54593">
    <property type="entry name" value="Glyoxalase/Bleomycin resistance protein/Dihydroxybiphenyl dioxygenase"/>
    <property type="match status" value="1"/>
</dbReference>
<proteinExistence type="predicted"/>
<protein>
    <submittedName>
        <fullName evidence="1">Lactoylglutathione lyase</fullName>
    </submittedName>
</protein>
<name>I8J1C7_9BACL</name>
<dbReference type="Proteomes" id="UP000004080">
    <property type="component" value="Unassembled WGS sequence"/>
</dbReference>
<dbReference type="EMBL" id="AKKV01000025">
    <property type="protein sequence ID" value="EIT85531.1"/>
    <property type="molecule type" value="Genomic_DNA"/>
</dbReference>
<organism evidence="1 2">
    <name type="scientific">Fictibacillus macauensis ZFHKF-1</name>
    <dbReference type="NCBI Taxonomy" id="1196324"/>
    <lineage>
        <taxon>Bacteria</taxon>
        <taxon>Bacillati</taxon>
        <taxon>Bacillota</taxon>
        <taxon>Bacilli</taxon>
        <taxon>Bacillales</taxon>
        <taxon>Fictibacillaceae</taxon>
        <taxon>Fictibacillus</taxon>
    </lineage>
</organism>
<evidence type="ECO:0000313" key="1">
    <source>
        <dbReference type="EMBL" id="EIT85531.1"/>
    </source>
</evidence>
<keyword evidence="1" id="KW-0456">Lyase</keyword>
<dbReference type="AlphaFoldDB" id="I8J1C7"/>
<sequence>MMETACCTLHVRSLKQALYFYEGLLGFEMCKRRPQLNYPGAWYELGEMILEVAEQKGAIAHTEVTISGMDDTSIKRRLDHFGIAYTMEAQALLLSDPEGHLLRFVRA</sequence>
<dbReference type="Gene3D" id="3.10.180.10">
    <property type="entry name" value="2,3-Dihydroxybiphenyl 1,2-Dioxygenase, domain 1"/>
    <property type="match status" value="1"/>
</dbReference>